<evidence type="ECO:0000256" key="1">
    <source>
        <dbReference type="SAM" id="Coils"/>
    </source>
</evidence>
<evidence type="ECO:0000313" key="3">
    <source>
        <dbReference type="EMBL" id="CAD7079621.1"/>
    </source>
</evidence>
<protein>
    <submittedName>
        <fullName evidence="3">Uncharacterized protein</fullName>
    </submittedName>
</protein>
<feature type="compositionally biased region" description="Low complexity" evidence="2">
    <location>
        <begin position="681"/>
        <end position="694"/>
    </location>
</feature>
<name>A0A7R8YNU3_HERIL</name>
<keyword evidence="1" id="KW-0175">Coiled coil</keyword>
<evidence type="ECO:0000256" key="2">
    <source>
        <dbReference type="SAM" id="MobiDB-lite"/>
    </source>
</evidence>
<feature type="coiled-coil region" evidence="1">
    <location>
        <begin position="472"/>
        <end position="499"/>
    </location>
</feature>
<dbReference type="InParanoid" id="A0A7R8YNU3"/>
<accession>A0A7R8YNU3</accession>
<feature type="coiled-coil region" evidence="1">
    <location>
        <begin position="213"/>
        <end position="306"/>
    </location>
</feature>
<dbReference type="OrthoDB" id="6350415at2759"/>
<feature type="region of interest" description="Disordered" evidence="2">
    <location>
        <begin position="678"/>
        <end position="697"/>
    </location>
</feature>
<organism evidence="3 4">
    <name type="scientific">Hermetia illucens</name>
    <name type="common">Black soldier fly</name>
    <dbReference type="NCBI Taxonomy" id="343691"/>
    <lineage>
        <taxon>Eukaryota</taxon>
        <taxon>Metazoa</taxon>
        <taxon>Ecdysozoa</taxon>
        <taxon>Arthropoda</taxon>
        <taxon>Hexapoda</taxon>
        <taxon>Insecta</taxon>
        <taxon>Pterygota</taxon>
        <taxon>Neoptera</taxon>
        <taxon>Endopterygota</taxon>
        <taxon>Diptera</taxon>
        <taxon>Brachycera</taxon>
        <taxon>Stratiomyomorpha</taxon>
        <taxon>Stratiomyidae</taxon>
        <taxon>Hermetiinae</taxon>
        <taxon>Hermetia</taxon>
    </lineage>
</organism>
<dbReference type="Proteomes" id="UP000594454">
    <property type="component" value="Chromosome 1"/>
</dbReference>
<feature type="coiled-coil region" evidence="1">
    <location>
        <begin position="579"/>
        <end position="674"/>
    </location>
</feature>
<dbReference type="AlphaFoldDB" id="A0A7R8YNU3"/>
<evidence type="ECO:0000313" key="4">
    <source>
        <dbReference type="Proteomes" id="UP000594454"/>
    </source>
</evidence>
<gene>
    <name evidence="3" type="ORF">HERILL_LOCUS2830</name>
</gene>
<keyword evidence="4" id="KW-1185">Reference proteome</keyword>
<feature type="compositionally biased region" description="Polar residues" evidence="2">
    <location>
        <begin position="182"/>
        <end position="192"/>
    </location>
</feature>
<dbReference type="FunCoup" id="A0A7R8YNU3">
    <property type="interactions" value="5"/>
</dbReference>
<proteinExistence type="predicted"/>
<feature type="region of interest" description="Disordered" evidence="2">
    <location>
        <begin position="180"/>
        <end position="202"/>
    </location>
</feature>
<dbReference type="EMBL" id="LR899009">
    <property type="protein sequence ID" value="CAD7079621.1"/>
    <property type="molecule type" value="Genomic_DNA"/>
</dbReference>
<sequence>MNEINPDLSCTKANKGVSTSATNQLSSSKQSSPLASMCPSVTVCDDRTSCILGELNKIYEERLADIDEQTNGNFELKYLTYKEWVEMLLKLIKDLIDVVQELEYEASSRIDLLEKKLQSEGGQGCNTTEIGNLKNDVANLVELIRRTLEEGKWNLEGLNFSTLKLKDIFGQKIEVTDAPNVQAYQNDSPRGTETNDDETLPGTDEDKVFKACIAELKDCLREKEVQLAEKLKQNECLQSELRFFKNQAGQKEKAVANMRALAFEVADKHDQMIELRNQVNSLEEELKKAHKKVQFKDNVIRELRREIKNSTKIEENRPVCQCTSGVKADSDTERQSFKSVAFNDLECTQRTDYTMDTAVDSEMAKLGHSARAEEERCIRVLKEELDELLKYQHCHHESIEDQKRMLATQHARLKELTHKMLSDLSKSRNKLFYLRTHLLALSDTSGSPELSPKQEDSGYISPEDMATECHLIDTLRYRINNIKTENDCLKEQVRKLNNEVMSKTSSSTCRCKGYENSDKILQEVASALSNICGKEVPYEVSGRALTCEGEVHPICQAMINLEAELNEKNQSICRMEERLSVKECEIKKLQEQLFALEEDCHSKNQQIVDLQIAVEFHVTSVERLQGANQHLEDQLAGFKRMSEDSNYQTLLEAKQKLEVECQNQVTTINNLRQALENVKKSGSPPTGHSPPTVSAPTNINLSNPIWGWWRNSNVHDI</sequence>
<reference evidence="3 4" key="1">
    <citation type="submission" date="2020-11" db="EMBL/GenBank/DDBJ databases">
        <authorList>
            <person name="Wallbank WR R."/>
            <person name="Pardo Diaz C."/>
            <person name="Kozak K."/>
            <person name="Martin S."/>
            <person name="Jiggins C."/>
            <person name="Moest M."/>
            <person name="Warren A I."/>
            <person name="Generalovic N T."/>
            <person name="Byers J.R.P. K."/>
            <person name="Montejo-Kovacevich G."/>
            <person name="Yen C E."/>
        </authorList>
    </citation>
    <scope>NUCLEOTIDE SEQUENCE [LARGE SCALE GENOMIC DNA]</scope>
</reference>